<evidence type="ECO:0000313" key="1">
    <source>
        <dbReference type="EMBL" id="MBK3519058.1"/>
    </source>
</evidence>
<organism evidence="1 2">
    <name type="scientific">Carboxylicivirga marina</name>
    <dbReference type="NCBI Taxonomy" id="2800988"/>
    <lineage>
        <taxon>Bacteria</taxon>
        <taxon>Pseudomonadati</taxon>
        <taxon>Bacteroidota</taxon>
        <taxon>Bacteroidia</taxon>
        <taxon>Marinilabiliales</taxon>
        <taxon>Marinilabiliaceae</taxon>
        <taxon>Carboxylicivirga</taxon>
    </lineage>
</organism>
<comment type="caution">
    <text evidence="1">The sequence shown here is derived from an EMBL/GenBank/DDBJ whole genome shotgun (WGS) entry which is preliminary data.</text>
</comment>
<gene>
    <name evidence="1" type="ORF">JIV24_17050</name>
</gene>
<dbReference type="EMBL" id="JAENRR010000051">
    <property type="protein sequence ID" value="MBK3519058.1"/>
    <property type="molecule type" value="Genomic_DNA"/>
</dbReference>
<accession>A0ABS1HP93</accession>
<dbReference type="RefSeq" id="WP_200466279.1">
    <property type="nucleotide sequence ID" value="NZ_JAENRR010000051.1"/>
</dbReference>
<sequence length="65" mass="7241">MPQIHKVNKSIKCFVCEKAIQDNEVKYHTKVNMPVCEKCNGSEKEKLKAAQLLDGLAEGFVCGCI</sequence>
<evidence type="ECO:0000313" key="2">
    <source>
        <dbReference type="Proteomes" id="UP000605676"/>
    </source>
</evidence>
<proteinExistence type="predicted"/>
<keyword evidence="2" id="KW-1185">Reference proteome</keyword>
<reference evidence="1 2" key="1">
    <citation type="submission" date="2021-01" db="EMBL/GenBank/DDBJ databases">
        <title>Carboxyliciviraga sp.nov., isolated from coastal sediments.</title>
        <authorList>
            <person name="Lu D."/>
            <person name="Zhang T."/>
        </authorList>
    </citation>
    <scope>NUCLEOTIDE SEQUENCE [LARGE SCALE GENOMIC DNA]</scope>
    <source>
        <strain evidence="1 2">N1Y132</strain>
    </source>
</reference>
<name>A0ABS1HP93_9BACT</name>
<dbReference type="Proteomes" id="UP000605676">
    <property type="component" value="Unassembled WGS sequence"/>
</dbReference>
<protein>
    <submittedName>
        <fullName evidence="1">Uncharacterized protein</fullName>
    </submittedName>
</protein>